<reference evidence="14" key="1">
    <citation type="journal article" date="2025" name="Foods">
        <title>Unveiling the Microbial Signatures of Arabica Coffee Cherries: Insights into Ripeness Specific Diversity, Functional Traits, and Implications for Quality and Safety.</title>
        <authorList>
            <consortium name="RefSeq"/>
            <person name="Tenea G.N."/>
            <person name="Cifuentes V."/>
            <person name="Reyes P."/>
            <person name="Cevallos-Vallejos M."/>
        </authorList>
    </citation>
    <scope>NUCLEOTIDE SEQUENCE [LARGE SCALE GENOMIC DNA]</scope>
</reference>
<evidence type="ECO:0000256" key="5">
    <source>
        <dbReference type="ARBA" id="ARBA00022614"/>
    </source>
</evidence>
<evidence type="ECO:0000256" key="1">
    <source>
        <dbReference type="ARBA" id="ARBA00002074"/>
    </source>
</evidence>
<evidence type="ECO:0000256" key="8">
    <source>
        <dbReference type="ARBA" id="ARBA00022741"/>
    </source>
</evidence>
<evidence type="ECO:0000256" key="10">
    <source>
        <dbReference type="ARBA" id="ARBA00022840"/>
    </source>
</evidence>
<keyword evidence="6" id="KW-0381">Hypersensitive response</keyword>
<dbReference type="Pfam" id="PF23559">
    <property type="entry name" value="WHD_DRP"/>
    <property type="match status" value="1"/>
</dbReference>
<comment type="similarity">
    <text evidence="3">Belongs to the disease resistance NB-LRR family.</text>
</comment>
<dbReference type="AlphaFoldDB" id="A0A6P6UV66"/>
<feature type="compositionally biased region" description="Acidic residues" evidence="11">
    <location>
        <begin position="545"/>
        <end position="562"/>
    </location>
</feature>
<dbReference type="InterPro" id="IPR042197">
    <property type="entry name" value="Apaf_helical"/>
</dbReference>
<evidence type="ECO:0000256" key="2">
    <source>
        <dbReference type="ARBA" id="ARBA00004496"/>
    </source>
</evidence>
<dbReference type="InterPro" id="IPR036388">
    <property type="entry name" value="WH-like_DNA-bd_sf"/>
</dbReference>
<dbReference type="InterPro" id="IPR058922">
    <property type="entry name" value="WHD_DRP"/>
</dbReference>
<dbReference type="Gene3D" id="1.10.10.10">
    <property type="entry name" value="Winged helix-like DNA-binding domain superfamily/Winged helix DNA-binding domain"/>
    <property type="match status" value="1"/>
</dbReference>
<dbReference type="Gene3D" id="3.80.10.10">
    <property type="entry name" value="Ribonuclease Inhibitor"/>
    <property type="match status" value="1"/>
</dbReference>
<protein>
    <submittedName>
        <fullName evidence="15">Late blight resistance protein homolog R1A-10</fullName>
    </submittedName>
</protein>
<reference evidence="15" key="2">
    <citation type="submission" date="2025-08" db="UniProtKB">
        <authorList>
            <consortium name="RefSeq"/>
        </authorList>
    </citation>
    <scope>IDENTIFICATION</scope>
    <source>
        <tissue evidence="15">Leaves</tissue>
    </source>
</reference>
<keyword evidence="9" id="KW-0611">Plant defense</keyword>
<keyword evidence="14" id="KW-1185">Reference proteome</keyword>
<dbReference type="FunFam" id="3.40.50.300:FF:001091">
    <property type="entry name" value="Probable disease resistance protein At1g61300"/>
    <property type="match status" value="1"/>
</dbReference>
<gene>
    <name evidence="15" type="primary">LOC113713942</name>
</gene>
<evidence type="ECO:0000256" key="3">
    <source>
        <dbReference type="ARBA" id="ARBA00008894"/>
    </source>
</evidence>
<feature type="region of interest" description="Disordered" evidence="11">
    <location>
        <begin position="535"/>
        <end position="569"/>
    </location>
</feature>
<evidence type="ECO:0000259" key="12">
    <source>
        <dbReference type="Pfam" id="PF00931"/>
    </source>
</evidence>
<comment type="subcellular location">
    <subcellularLocation>
        <location evidence="2">Cytoplasm</location>
    </subcellularLocation>
</comment>
<dbReference type="Pfam" id="PF00931">
    <property type="entry name" value="NB-ARC"/>
    <property type="match status" value="1"/>
</dbReference>
<evidence type="ECO:0000313" key="14">
    <source>
        <dbReference type="Proteomes" id="UP001652660"/>
    </source>
</evidence>
<dbReference type="SUPFAM" id="SSF52058">
    <property type="entry name" value="L domain-like"/>
    <property type="match status" value="1"/>
</dbReference>
<feature type="domain" description="NB-ARC" evidence="12">
    <location>
        <begin position="1"/>
        <end position="148"/>
    </location>
</feature>
<keyword evidence="4" id="KW-0963">Cytoplasm</keyword>
<dbReference type="GO" id="GO:0009626">
    <property type="term" value="P:plant-type hypersensitive response"/>
    <property type="evidence" value="ECO:0007669"/>
    <property type="project" value="UniProtKB-KW"/>
</dbReference>
<dbReference type="GO" id="GO:0043531">
    <property type="term" value="F:ADP binding"/>
    <property type="evidence" value="ECO:0007669"/>
    <property type="project" value="InterPro"/>
</dbReference>
<feature type="domain" description="Disease resistance protein winged helix" evidence="13">
    <location>
        <begin position="230"/>
        <end position="268"/>
    </location>
</feature>
<evidence type="ECO:0000256" key="4">
    <source>
        <dbReference type="ARBA" id="ARBA00022490"/>
    </source>
</evidence>
<comment type="function">
    <text evidence="1">Confers resistance to late blight (Phytophthora infestans) races carrying the avirulence gene Avr1. Resistance proteins guard the plant against pathogens that contain an appropriate avirulence protein via an indirect interaction with this avirulence protein. That triggers a defense system including the hypersensitive response, which restricts the pathogen growth.</text>
</comment>
<evidence type="ECO:0000256" key="7">
    <source>
        <dbReference type="ARBA" id="ARBA00022737"/>
    </source>
</evidence>
<evidence type="ECO:0000259" key="13">
    <source>
        <dbReference type="Pfam" id="PF23559"/>
    </source>
</evidence>
<sequence length="688" mass="79048">MAGLGKTTLAKRVYEHPALRNNFNFRAWCNVSQEYQNEGLLREILGCIHPENSKLYSEKEEGALALELKQSLLKNKYLIILDDVWDIKAWNTLKVSFPDDENGSRIIITSRMHGVASDAKCYSEPHCLRPFNDNESRELLKKTLFPNDDFPPKLRRVGMQIAKSCGGLPLSVVITAGILQTIEQDGWQEFAARLSTSVVSGTEQCINMLELSYRRIPDCLKKCFLYFGPFVRGQEIPTKRLMWLWIAEGFVQQVEQEESEEVAERCMKAKAKEKAYPKGGKEETDPKIAEAENFLQLQLLHGYEGLFTFSESYNTSSVGFGGSSPSEHFPTEIEVLVELRYLAIWGKMQSVPSSIPNLTNLETFLVKRNWGDDVIMLPENIWSMMNLRHLGVSNCCGDMSLAKDNLDNPWVLCNLSTFSNLALVYEQGVEKLLTKLPNIRRLKCKLREPEDSEDLGTHCSRVESMGFLTRLKSLSLSFKFIDHSNPIQFHLPPNLEKLSLSYFPWSMISAIEKLTNLVVLKLSNDEEDISDREAELPHENMTDGDHEEEIPEVVEEGEQPEEETTREKRWDVAEEVEFPKLRFLKLSSMTISRWTGSGDHFPGLQRLKLEDCWYLKEMPNCLGSNSPLQMIEIRYCPMSVEFLVYEIERQQKYEGNQDLQIFRQQNYEGNQGLEHEGDQGLHIYSFLR</sequence>
<dbReference type="Proteomes" id="UP001652660">
    <property type="component" value="Chromosome 10c"/>
</dbReference>
<dbReference type="OrthoDB" id="899961at2759"/>
<dbReference type="GeneID" id="113713942"/>
<dbReference type="InterPro" id="IPR044974">
    <property type="entry name" value="Disease_R_plants"/>
</dbReference>
<evidence type="ECO:0000313" key="15">
    <source>
        <dbReference type="RefSeq" id="XP_027093547.1"/>
    </source>
</evidence>
<evidence type="ECO:0000256" key="9">
    <source>
        <dbReference type="ARBA" id="ARBA00022821"/>
    </source>
</evidence>
<organism evidence="14 15">
    <name type="scientific">Coffea arabica</name>
    <name type="common">Arabian coffee</name>
    <dbReference type="NCBI Taxonomy" id="13443"/>
    <lineage>
        <taxon>Eukaryota</taxon>
        <taxon>Viridiplantae</taxon>
        <taxon>Streptophyta</taxon>
        <taxon>Embryophyta</taxon>
        <taxon>Tracheophyta</taxon>
        <taxon>Spermatophyta</taxon>
        <taxon>Magnoliopsida</taxon>
        <taxon>eudicotyledons</taxon>
        <taxon>Gunneridae</taxon>
        <taxon>Pentapetalae</taxon>
        <taxon>asterids</taxon>
        <taxon>lamiids</taxon>
        <taxon>Gentianales</taxon>
        <taxon>Rubiaceae</taxon>
        <taxon>Ixoroideae</taxon>
        <taxon>Gardenieae complex</taxon>
        <taxon>Bertiereae - Coffeeae clade</taxon>
        <taxon>Coffeeae</taxon>
        <taxon>Coffea</taxon>
    </lineage>
</organism>
<feature type="compositionally biased region" description="Basic and acidic residues" evidence="11">
    <location>
        <begin position="535"/>
        <end position="544"/>
    </location>
</feature>
<dbReference type="PRINTS" id="PR00364">
    <property type="entry name" value="DISEASERSIST"/>
</dbReference>
<dbReference type="PANTHER" id="PTHR23155">
    <property type="entry name" value="DISEASE RESISTANCE PROTEIN RP"/>
    <property type="match status" value="1"/>
</dbReference>
<dbReference type="RefSeq" id="XP_027093547.1">
    <property type="nucleotide sequence ID" value="XM_027237746.1"/>
</dbReference>
<dbReference type="GO" id="GO:0005737">
    <property type="term" value="C:cytoplasm"/>
    <property type="evidence" value="ECO:0007669"/>
    <property type="project" value="UniProtKB-SubCell"/>
</dbReference>
<proteinExistence type="inferred from homology"/>
<evidence type="ECO:0000256" key="6">
    <source>
        <dbReference type="ARBA" id="ARBA00022667"/>
    </source>
</evidence>
<dbReference type="InterPro" id="IPR027417">
    <property type="entry name" value="P-loop_NTPase"/>
</dbReference>
<evidence type="ECO:0000256" key="11">
    <source>
        <dbReference type="SAM" id="MobiDB-lite"/>
    </source>
</evidence>
<dbReference type="GO" id="GO:0005524">
    <property type="term" value="F:ATP binding"/>
    <property type="evidence" value="ECO:0007669"/>
    <property type="project" value="UniProtKB-KW"/>
</dbReference>
<keyword evidence="7" id="KW-0677">Repeat</keyword>
<dbReference type="SUPFAM" id="SSF52540">
    <property type="entry name" value="P-loop containing nucleoside triphosphate hydrolases"/>
    <property type="match status" value="1"/>
</dbReference>
<dbReference type="PANTHER" id="PTHR23155:SF1152">
    <property type="entry name" value="AAA+ ATPASE DOMAIN-CONTAINING PROTEIN"/>
    <property type="match status" value="1"/>
</dbReference>
<dbReference type="Gene3D" id="1.10.8.430">
    <property type="entry name" value="Helical domain of apoptotic protease-activating factors"/>
    <property type="match status" value="1"/>
</dbReference>
<dbReference type="InterPro" id="IPR002182">
    <property type="entry name" value="NB-ARC"/>
</dbReference>
<accession>A0A6P6UV66</accession>
<keyword evidence="10" id="KW-0067">ATP-binding</keyword>
<dbReference type="Gene3D" id="3.40.50.300">
    <property type="entry name" value="P-loop containing nucleotide triphosphate hydrolases"/>
    <property type="match status" value="1"/>
</dbReference>
<dbReference type="InterPro" id="IPR032675">
    <property type="entry name" value="LRR_dom_sf"/>
</dbReference>
<keyword evidence="5" id="KW-0433">Leucine-rich repeat</keyword>
<keyword evidence="8" id="KW-0547">Nucleotide-binding</keyword>
<name>A0A6P6UV66_COFAR</name>